<dbReference type="AlphaFoldDB" id="K1R0I1"/>
<feature type="compositionally biased region" description="Basic and acidic residues" evidence="1">
    <location>
        <begin position="266"/>
        <end position="292"/>
    </location>
</feature>
<feature type="compositionally biased region" description="Polar residues" evidence="1">
    <location>
        <begin position="669"/>
        <end position="690"/>
    </location>
</feature>
<feature type="compositionally biased region" description="Low complexity" evidence="1">
    <location>
        <begin position="250"/>
        <end position="264"/>
    </location>
</feature>
<organism evidence="2">
    <name type="scientific">Magallana gigas</name>
    <name type="common">Pacific oyster</name>
    <name type="synonym">Crassostrea gigas</name>
    <dbReference type="NCBI Taxonomy" id="29159"/>
    <lineage>
        <taxon>Eukaryota</taxon>
        <taxon>Metazoa</taxon>
        <taxon>Spiralia</taxon>
        <taxon>Lophotrochozoa</taxon>
        <taxon>Mollusca</taxon>
        <taxon>Bivalvia</taxon>
        <taxon>Autobranchia</taxon>
        <taxon>Pteriomorphia</taxon>
        <taxon>Ostreida</taxon>
        <taxon>Ostreoidea</taxon>
        <taxon>Ostreidae</taxon>
        <taxon>Magallana</taxon>
    </lineage>
</organism>
<feature type="region of interest" description="Disordered" evidence="1">
    <location>
        <begin position="475"/>
        <end position="789"/>
    </location>
</feature>
<dbReference type="InParanoid" id="K1R0I1"/>
<dbReference type="HOGENOM" id="CLU_279542_0_0_1"/>
<feature type="compositionally biased region" description="Polar residues" evidence="1">
    <location>
        <begin position="139"/>
        <end position="173"/>
    </location>
</feature>
<dbReference type="EMBL" id="JH816585">
    <property type="protein sequence ID" value="EKC36949.1"/>
    <property type="molecule type" value="Genomic_DNA"/>
</dbReference>
<feature type="compositionally biased region" description="Basic and acidic residues" evidence="1">
    <location>
        <begin position="44"/>
        <end position="55"/>
    </location>
</feature>
<protein>
    <submittedName>
        <fullName evidence="2">Enterin neuropeptide</fullName>
    </submittedName>
</protein>
<reference evidence="2" key="1">
    <citation type="journal article" date="2012" name="Nature">
        <title>The oyster genome reveals stress adaptation and complexity of shell formation.</title>
        <authorList>
            <person name="Zhang G."/>
            <person name="Fang X."/>
            <person name="Guo X."/>
            <person name="Li L."/>
            <person name="Luo R."/>
            <person name="Xu F."/>
            <person name="Yang P."/>
            <person name="Zhang L."/>
            <person name="Wang X."/>
            <person name="Qi H."/>
            <person name="Xiong Z."/>
            <person name="Que H."/>
            <person name="Xie Y."/>
            <person name="Holland P.W."/>
            <person name="Paps J."/>
            <person name="Zhu Y."/>
            <person name="Wu F."/>
            <person name="Chen Y."/>
            <person name="Wang J."/>
            <person name="Peng C."/>
            <person name="Meng J."/>
            <person name="Yang L."/>
            <person name="Liu J."/>
            <person name="Wen B."/>
            <person name="Zhang N."/>
            <person name="Huang Z."/>
            <person name="Zhu Q."/>
            <person name="Feng Y."/>
            <person name="Mount A."/>
            <person name="Hedgecock D."/>
            <person name="Xu Z."/>
            <person name="Liu Y."/>
            <person name="Domazet-Loso T."/>
            <person name="Du Y."/>
            <person name="Sun X."/>
            <person name="Zhang S."/>
            <person name="Liu B."/>
            <person name="Cheng P."/>
            <person name="Jiang X."/>
            <person name="Li J."/>
            <person name="Fan D."/>
            <person name="Wang W."/>
            <person name="Fu W."/>
            <person name="Wang T."/>
            <person name="Wang B."/>
            <person name="Zhang J."/>
            <person name="Peng Z."/>
            <person name="Li Y."/>
            <person name="Li N."/>
            <person name="Wang J."/>
            <person name="Chen M."/>
            <person name="He Y."/>
            <person name="Tan F."/>
            <person name="Song X."/>
            <person name="Zheng Q."/>
            <person name="Huang R."/>
            <person name="Yang H."/>
            <person name="Du X."/>
            <person name="Chen L."/>
            <person name="Yang M."/>
            <person name="Gaffney P.M."/>
            <person name="Wang S."/>
            <person name="Luo L."/>
            <person name="She Z."/>
            <person name="Ming Y."/>
            <person name="Huang W."/>
            <person name="Zhang S."/>
            <person name="Huang B."/>
            <person name="Zhang Y."/>
            <person name="Qu T."/>
            <person name="Ni P."/>
            <person name="Miao G."/>
            <person name="Wang J."/>
            <person name="Wang Q."/>
            <person name="Steinberg C.E."/>
            <person name="Wang H."/>
            <person name="Li N."/>
            <person name="Qian L."/>
            <person name="Zhang G."/>
            <person name="Li Y."/>
            <person name="Yang H."/>
            <person name="Liu X."/>
            <person name="Wang J."/>
            <person name="Yin Y."/>
            <person name="Wang J."/>
        </authorList>
    </citation>
    <scope>NUCLEOTIDE SEQUENCE [LARGE SCALE GENOMIC DNA]</scope>
    <source>
        <strain evidence="2">05x7-T-G4-1.051#20</strain>
    </source>
</reference>
<dbReference type="GO" id="GO:0007218">
    <property type="term" value="P:neuropeptide signaling pathway"/>
    <property type="evidence" value="ECO:0007669"/>
    <property type="project" value="UniProtKB-KW"/>
</dbReference>
<feature type="compositionally biased region" description="Polar residues" evidence="1">
    <location>
        <begin position="67"/>
        <end position="77"/>
    </location>
</feature>
<feature type="region of interest" description="Disordered" evidence="1">
    <location>
        <begin position="31"/>
        <end position="102"/>
    </location>
</feature>
<sequence>MAQLKRFTTFGDRAATSVFEDKNEFVRYGALGARPASTDYDVSPQKDRQPARDSQNEVTAVSVEDGSPSQGHTQGHTETPEPVYSKVVPRRDRERQADMSHSNEAFVLEEVVLVSNESLPSSPSNGSSYSVNTITSSATTSLTDQSSVTTQSRNSTASSTIQHTNTTSTFIPMNTTEDTNNTIESTTESLTTSSTAKSTNQSEPTASTTNDQNTTQPITPINVTASVTTSPAEQSTTQPHEETTETLNSTGTPTIQATTNTTPTADIRKGAPKKTLEKSTKSTKEKANEKTGSKGRKITVLYEGSGDFSTDVSEPQRAPCYLEELSADEQDLVQQQIHQHQNERKSIASQTDEIVMLGPDDVLPTAAPNELKLIMKLLHKMEQSQKKTEESVKTLSADVQERHQFQREIVAAVKTLSADMQHVKKCISPSSSDLTELVMNNSLDVSVDTALGLEKTLTTRKETAEKEEMITVHLGLPPASSSPCPTPARSNSSSGYSMSSTTSSITYSTPTTTIGSSPSTSDSVTLSTSPSTPGSMAPCTSSSTTDSVTQSTSSSQPGSVAPSTSSSTPGSMTPSSSPSTPDSVAPCSSPSTPGSVTPSTAPSTPGSVAPSTSPSTFGSMAPCSSPSTPGSVTPSTSSSTPGSMTTSTSSSTTDSVTPSTIPSTPGSVAPSTIPSTPGSVAPCISSSTPGSMAPITIPSTPGSVAPSTIPSTPDSVAPSTIPSTPGSVAPCISSSTPGSMAPITIPSTPGSVAPSTIPSTPGSVAPCTSSSTPGSVTSSTDSSQSIISTSSSTQNTITYILTPMPSTFDTTTSNISPIASTLDTLASNISTSPSTQNTITYIITPTPSTSNCSVPQSLNTRLSNTSLPDANTITTSEQTTIIGTTSDMNSTTCPTSVSLPQASTFTSPTNNRKSFKLDCYTGPIIEIEKPEDMHAAPDNAESLNTRLSNTSLPDANTITTSEQTTIIGTTSDMNSTTCPTSVSLPQASTFTSPTNNRKSFKLDCYTGPIIEIEKPEDMHAAPDNAEVRIKQRVTCEISANACSKQNFGWLLTQTIYKKEELYGRNVFGNRKNIIAISPRRRHALKHAVAEVYGLFDANWKEAVNGINTGLRAMRRRLPFTAVDGNIQ</sequence>
<evidence type="ECO:0000256" key="1">
    <source>
        <dbReference type="SAM" id="MobiDB-lite"/>
    </source>
</evidence>
<accession>K1R0I1</accession>
<evidence type="ECO:0000313" key="2">
    <source>
        <dbReference type="EMBL" id="EKC36949.1"/>
    </source>
</evidence>
<gene>
    <name evidence="2" type="ORF">CGI_10023096</name>
</gene>
<feature type="compositionally biased region" description="Low complexity" evidence="1">
    <location>
        <begin position="768"/>
        <end position="789"/>
    </location>
</feature>
<feature type="compositionally biased region" description="Polar residues" evidence="1">
    <location>
        <begin position="697"/>
        <end position="738"/>
    </location>
</feature>
<feature type="region of interest" description="Disordered" evidence="1">
    <location>
        <begin position="139"/>
        <end position="294"/>
    </location>
</feature>
<feature type="compositionally biased region" description="Low complexity" evidence="1">
    <location>
        <begin position="477"/>
        <end position="616"/>
    </location>
</feature>
<feature type="compositionally biased region" description="Polar residues" evidence="1">
    <location>
        <begin position="745"/>
        <end position="762"/>
    </location>
</feature>
<keyword evidence="2" id="KW-0527">Neuropeptide</keyword>
<feature type="compositionally biased region" description="Basic and acidic residues" evidence="1">
    <location>
        <begin position="89"/>
        <end position="98"/>
    </location>
</feature>
<feature type="compositionally biased region" description="Low complexity" evidence="1">
    <location>
        <begin position="624"/>
        <end position="668"/>
    </location>
</feature>
<name>K1R0I1_MAGGI</name>
<feature type="compositionally biased region" description="Polar residues" evidence="1">
    <location>
        <begin position="201"/>
        <end position="238"/>
    </location>
</feature>
<proteinExistence type="predicted"/>
<feature type="compositionally biased region" description="Low complexity" evidence="1">
    <location>
        <begin position="174"/>
        <end position="200"/>
    </location>
</feature>